<dbReference type="GeneID" id="17038755"/>
<feature type="compositionally biased region" description="Polar residues" evidence="1">
    <location>
        <begin position="311"/>
        <end position="320"/>
    </location>
</feature>
<reference evidence="3 4" key="1">
    <citation type="journal article" date="2012" name="Genome Biol.">
        <title>The genome of the polar eukaryotic microalga coccomyxa subellipsoidea reveals traits of cold adaptation.</title>
        <authorList>
            <person name="Blanc G."/>
            <person name="Agarkova I."/>
            <person name="Grimwood J."/>
            <person name="Kuo A."/>
            <person name="Brueggeman A."/>
            <person name="Dunigan D."/>
            <person name="Gurnon J."/>
            <person name="Ladunga I."/>
            <person name="Lindquist E."/>
            <person name="Lucas S."/>
            <person name="Pangilinan J."/>
            <person name="Proschold T."/>
            <person name="Salamov A."/>
            <person name="Schmutz J."/>
            <person name="Weeks D."/>
            <person name="Yamada T."/>
            <person name="Claverie J.M."/>
            <person name="Grigoriev I."/>
            <person name="Van Etten J."/>
            <person name="Lomsadze A."/>
            <person name="Borodovsky M."/>
        </authorList>
    </citation>
    <scope>NUCLEOTIDE SEQUENCE [LARGE SCALE GENOMIC DNA]</scope>
    <source>
        <strain evidence="3 4">C-169</strain>
    </source>
</reference>
<name>I0YQV7_COCSC</name>
<dbReference type="AlphaFoldDB" id="I0YQV7"/>
<dbReference type="PROSITE" id="PS50174">
    <property type="entry name" value="G_PATCH"/>
    <property type="match status" value="1"/>
</dbReference>
<dbReference type="Pfam" id="PF01585">
    <property type="entry name" value="G-patch"/>
    <property type="match status" value="1"/>
</dbReference>
<accession>I0YQV7</accession>
<feature type="region of interest" description="Disordered" evidence="1">
    <location>
        <begin position="293"/>
        <end position="322"/>
    </location>
</feature>
<dbReference type="Gene3D" id="3.30.1370.50">
    <property type="entry name" value="R3H-like domain"/>
    <property type="match status" value="1"/>
</dbReference>
<dbReference type="InterPro" id="IPR036867">
    <property type="entry name" value="R3H_dom_sf"/>
</dbReference>
<dbReference type="GO" id="GO:0003676">
    <property type="term" value="F:nucleic acid binding"/>
    <property type="evidence" value="ECO:0007669"/>
    <property type="project" value="InterPro"/>
</dbReference>
<dbReference type="eggNOG" id="KOG2184">
    <property type="taxonomic scope" value="Eukaryota"/>
</dbReference>
<dbReference type="PANTHER" id="PTHR47423">
    <property type="entry name" value="G-PATCH DOMAIN CONTAINING PROTEIN"/>
    <property type="match status" value="1"/>
</dbReference>
<feature type="region of interest" description="Disordered" evidence="1">
    <location>
        <begin position="152"/>
        <end position="175"/>
    </location>
</feature>
<dbReference type="Proteomes" id="UP000007264">
    <property type="component" value="Unassembled WGS sequence"/>
</dbReference>
<dbReference type="InterPro" id="IPR000467">
    <property type="entry name" value="G_patch_dom"/>
</dbReference>
<feature type="domain" description="G-patch" evidence="2">
    <location>
        <begin position="535"/>
        <end position="582"/>
    </location>
</feature>
<dbReference type="InterPro" id="IPR001374">
    <property type="entry name" value="R3H_dom"/>
</dbReference>
<organism evidence="3 4">
    <name type="scientific">Coccomyxa subellipsoidea (strain C-169)</name>
    <name type="common">Green microalga</name>
    <dbReference type="NCBI Taxonomy" id="574566"/>
    <lineage>
        <taxon>Eukaryota</taxon>
        <taxon>Viridiplantae</taxon>
        <taxon>Chlorophyta</taxon>
        <taxon>core chlorophytes</taxon>
        <taxon>Trebouxiophyceae</taxon>
        <taxon>Trebouxiophyceae incertae sedis</taxon>
        <taxon>Coccomyxaceae</taxon>
        <taxon>Coccomyxa</taxon>
        <taxon>Coccomyxa subellipsoidea</taxon>
    </lineage>
</organism>
<dbReference type="SMART" id="SM00443">
    <property type="entry name" value="G_patch"/>
    <property type="match status" value="1"/>
</dbReference>
<evidence type="ECO:0000313" key="4">
    <source>
        <dbReference type="Proteomes" id="UP000007264"/>
    </source>
</evidence>
<evidence type="ECO:0000313" key="3">
    <source>
        <dbReference type="EMBL" id="EIE20776.1"/>
    </source>
</evidence>
<feature type="region of interest" description="Disordered" evidence="1">
    <location>
        <begin position="99"/>
        <end position="118"/>
    </location>
</feature>
<feature type="region of interest" description="Disordered" evidence="1">
    <location>
        <begin position="1"/>
        <end position="36"/>
    </location>
</feature>
<dbReference type="PANTHER" id="PTHR47423:SF2">
    <property type="entry name" value="PROTEIN SQS1"/>
    <property type="match status" value="1"/>
</dbReference>
<gene>
    <name evidence="3" type="ORF">COCSUDRAFT_57335</name>
</gene>
<dbReference type="Pfam" id="PF01424">
    <property type="entry name" value="R3H"/>
    <property type="match status" value="1"/>
</dbReference>
<dbReference type="STRING" id="574566.I0YQV7"/>
<proteinExistence type="predicted"/>
<dbReference type="OrthoDB" id="21470at2759"/>
<evidence type="ECO:0000256" key="1">
    <source>
        <dbReference type="SAM" id="MobiDB-lite"/>
    </source>
</evidence>
<sequence length="582" mass="62045">MVIQTATKAGPRLRDSSFPSESTLRDLEGEESDDGAALDYFQNTAAEAEDSEDLPEDSKAAEAVWQAMQNFGKAKLGDGPLADGQGDCWEGLDHILDADTSSGEADTENSTDESDSDEISITDITCDFGEGLKLEHAFTMCTHVPRLRVYSASETSGSGRRPRSLATPGQHGMLMPGEKQRLKRAKVDAKRAARAAAKGFDAAAIVSQLEAFVLAEGDMKAFPPMSLYANAFVQKAAGLYGLKSGQQGSGRKRFVIVAATKHTRLPEAAERERLAHMLASNDNAAAALRPLVTKPSTSGKGNRVKKLQARKQGNTTTPVRYNQPVGFVSSGVVDPYQVEHTVIQPALGGLGADAPDLASMPQLHDSAMEPQLLHGMLPAEEPMDRWQLPDVMEEEPRPGSPLLEELQMNVDEELLNADSAVHTGLGFGARGVGKRCLSELGSSSHSRAATVSGEENEPGELGECGDRVSQLQPGIFTTRAQLKRANKKREKLARRAVLARAGNVAPPPGPATEDHAPTAMIVETSLRFGSFERHTTGFGSRMLAKYGFEGQGAGLGRNSQGRAEPINAVMRPKNLGLGANGG</sequence>
<comment type="caution">
    <text evidence="3">The sequence shown here is derived from an EMBL/GenBank/DDBJ whole genome shotgun (WGS) entry which is preliminary data.</text>
</comment>
<dbReference type="RefSeq" id="XP_005645320.1">
    <property type="nucleotide sequence ID" value="XM_005645263.1"/>
</dbReference>
<feature type="compositionally biased region" description="Acidic residues" evidence="1">
    <location>
        <begin position="105"/>
        <end position="118"/>
    </location>
</feature>
<protein>
    <recommendedName>
        <fullName evidence="2">G-patch domain-containing protein</fullName>
    </recommendedName>
</protein>
<dbReference type="KEGG" id="csl:COCSUDRAFT_57335"/>
<dbReference type="EMBL" id="AGSI01000014">
    <property type="protein sequence ID" value="EIE20776.1"/>
    <property type="molecule type" value="Genomic_DNA"/>
</dbReference>
<keyword evidence="4" id="KW-1185">Reference proteome</keyword>
<evidence type="ECO:0000259" key="2">
    <source>
        <dbReference type="PROSITE" id="PS50174"/>
    </source>
</evidence>